<evidence type="ECO:0000313" key="4">
    <source>
        <dbReference type="Proteomes" id="UP000489600"/>
    </source>
</evidence>
<dbReference type="FunFam" id="2.30.30.490:FF:000017">
    <property type="entry name" value="Bromo-adjacent homology (BAH) domain-containing protein"/>
    <property type="match status" value="1"/>
</dbReference>
<keyword evidence="4" id="KW-1185">Reference proteome</keyword>
<organism evidence="3 4">
    <name type="scientific">Arabis nemorensis</name>
    <dbReference type="NCBI Taxonomy" id="586526"/>
    <lineage>
        <taxon>Eukaryota</taxon>
        <taxon>Viridiplantae</taxon>
        <taxon>Streptophyta</taxon>
        <taxon>Embryophyta</taxon>
        <taxon>Tracheophyta</taxon>
        <taxon>Spermatophyta</taxon>
        <taxon>Magnoliopsida</taxon>
        <taxon>eudicotyledons</taxon>
        <taxon>Gunneridae</taxon>
        <taxon>Pentapetalae</taxon>
        <taxon>rosids</taxon>
        <taxon>malvids</taxon>
        <taxon>Brassicales</taxon>
        <taxon>Brassicaceae</taxon>
        <taxon>Arabideae</taxon>
        <taxon>Arabis</taxon>
    </lineage>
</organism>
<proteinExistence type="predicted"/>
<dbReference type="InterPro" id="IPR001025">
    <property type="entry name" value="BAH_dom"/>
</dbReference>
<dbReference type="EMBL" id="CABITT030000008">
    <property type="protein sequence ID" value="VVB14119.1"/>
    <property type="molecule type" value="Genomic_DNA"/>
</dbReference>
<evidence type="ECO:0000313" key="3">
    <source>
        <dbReference type="EMBL" id="VVB14119.1"/>
    </source>
</evidence>
<dbReference type="InterPro" id="IPR043151">
    <property type="entry name" value="BAH_sf"/>
</dbReference>
<dbReference type="PANTHER" id="PTHR47073">
    <property type="entry name" value="PROTEIN ANTI-SILENCING 1"/>
    <property type="match status" value="1"/>
</dbReference>
<dbReference type="Proteomes" id="UP000489600">
    <property type="component" value="Unassembled WGS sequence"/>
</dbReference>
<dbReference type="SMART" id="SM00439">
    <property type="entry name" value="BAH"/>
    <property type="match status" value="1"/>
</dbReference>
<name>A0A565CKE8_9BRAS</name>
<reference evidence="3" key="1">
    <citation type="submission" date="2019-07" db="EMBL/GenBank/DDBJ databases">
        <authorList>
            <person name="Dittberner H."/>
        </authorList>
    </citation>
    <scope>NUCLEOTIDE SEQUENCE [LARGE SCALE GENOMIC DNA]</scope>
</reference>
<dbReference type="GO" id="GO:0003682">
    <property type="term" value="F:chromatin binding"/>
    <property type="evidence" value="ECO:0007669"/>
    <property type="project" value="InterPro"/>
</dbReference>
<evidence type="ECO:0000259" key="2">
    <source>
        <dbReference type="PROSITE" id="PS51038"/>
    </source>
</evidence>
<comment type="caution">
    <text evidence="3">The sequence shown here is derived from an EMBL/GenBank/DDBJ whole genome shotgun (WGS) entry which is preliminary data.</text>
</comment>
<protein>
    <recommendedName>
        <fullName evidence="2">BAH domain-containing protein</fullName>
    </recommendedName>
</protein>
<dbReference type="PROSITE" id="PS51038">
    <property type="entry name" value="BAH"/>
    <property type="match status" value="1"/>
</dbReference>
<dbReference type="CDD" id="cd04715">
    <property type="entry name" value="BAH_Orc1p_like"/>
    <property type="match status" value="1"/>
</dbReference>
<feature type="compositionally biased region" description="Basic and acidic residues" evidence="1">
    <location>
        <begin position="381"/>
        <end position="398"/>
    </location>
</feature>
<feature type="domain" description="BAH" evidence="2">
    <location>
        <begin position="45"/>
        <end position="175"/>
    </location>
</feature>
<feature type="region of interest" description="Disordered" evidence="1">
    <location>
        <begin position="210"/>
        <end position="265"/>
    </location>
</feature>
<gene>
    <name evidence="3" type="ORF">ANE_LOCUS24563</name>
</gene>
<dbReference type="OrthoDB" id="1896853at2759"/>
<sequence length="653" mass="73573">MSVFSGSVLVSDGFEGLEFKWGKKRRVGGKNKDVQFYESFTYDGDEYCLHDCVLLGDPHSGEPFVGKIIKIWEHSNKRAKFSKQVKLLWFFKPSEISPYLELVPDVLANELFLASGEGVGLANINPLEAIGGKCSVLCISKDKRNPQPSDEEIKSTDFVFLRTFDVGSRKILDTIDDNIAGVDVKFIFNRAGCEKEATAVQKIEADIKEDRDSLKPIGSSASASVRNIEADINGNPDSLKPNGPSASASVRKIEDNSIESSDYGESRYGCKEGKEKCHNQLATKKSPVAEERSNKDSGVQEGTTHNEHDSCEASGSKGNHWFGKAQEKEVQKLFTKQKSMPAEVRYSNTCEAFGSRRIHSNSKTDQVNGVKKQLTKQKSMPTEERCSRESNGLDDRPQKKQKLNGSVTVPDGRNTKILQKLSSDGKKDMGSFKRPRDKVTRDEVLPEKSSFVKKQDLGVSVFEGQDRKTTTEKGLSKKPSFDGKRLKCAEDKRLADDNERNYQVIEVTQKPDAVNSKWFRPLPWEESMREAETQERLVLLQNLDPTYTSHEVQDVVYSALKEQCTARMIECIPVNTPHIGPLLPRLPRLILLGSRHHSPAISKYTSFKCDERREMPRLQHIALRVTPLNLNWQWNGACTKPDPSMRLNRYLRY</sequence>
<dbReference type="Pfam" id="PF01426">
    <property type="entry name" value="BAH"/>
    <property type="match status" value="1"/>
</dbReference>
<dbReference type="GO" id="GO:0003723">
    <property type="term" value="F:RNA binding"/>
    <property type="evidence" value="ECO:0007669"/>
    <property type="project" value="TreeGrafter"/>
</dbReference>
<accession>A0A565CKE8</accession>
<feature type="region of interest" description="Disordered" evidence="1">
    <location>
        <begin position="277"/>
        <end position="322"/>
    </location>
</feature>
<dbReference type="PANTHER" id="PTHR47073:SF2">
    <property type="entry name" value="PROTEIN ANTI-SILENCING 1"/>
    <property type="match status" value="1"/>
</dbReference>
<feature type="region of interest" description="Disordered" evidence="1">
    <location>
        <begin position="355"/>
        <end position="444"/>
    </location>
</feature>
<dbReference type="AlphaFoldDB" id="A0A565CKE8"/>
<evidence type="ECO:0000256" key="1">
    <source>
        <dbReference type="SAM" id="MobiDB-lite"/>
    </source>
</evidence>
<dbReference type="Gene3D" id="2.30.30.490">
    <property type="match status" value="1"/>
</dbReference>